<proteinExistence type="predicted"/>
<dbReference type="Proteomes" id="UP000253759">
    <property type="component" value="Unassembled WGS sequence"/>
</dbReference>
<protein>
    <submittedName>
        <fullName evidence="1">Head decoration protein</fullName>
    </submittedName>
</protein>
<keyword evidence="2" id="KW-1185">Reference proteome</keyword>
<gene>
    <name evidence="1" type="ORF">DVH29_15270</name>
</gene>
<evidence type="ECO:0000313" key="2">
    <source>
        <dbReference type="Proteomes" id="UP000253759"/>
    </source>
</evidence>
<evidence type="ECO:0000313" key="1">
    <source>
        <dbReference type="EMBL" id="RDE07727.1"/>
    </source>
</evidence>
<name>A0A369W194_9HYPH</name>
<dbReference type="EMBL" id="QQNH01000039">
    <property type="protein sequence ID" value="RDE07727.1"/>
    <property type="molecule type" value="Genomic_DNA"/>
</dbReference>
<dbReference type="Pfam" id="PF02924">
    <property type="entry name" value="HDPD"/>
    <property type="match status" value="1"/>
</dbReference>
<dbReference type="AlphaFoldDB" id="A0A369W194"/>
<dbReference type="OrthoDB" id="7996345at2"/>
<sequence length="121" mass="12199">MAQLNETRGTANFLVSEANGMYRSRDTGTVAAGASPGLIAGTILGKLTASGNYVAYAPAGEDGSQTIAGILFEAAVGTVKKTVVVRDCEVNGAHLIYQSGANDAAKATANAALKALGIIVR</sequence>
<accession>A0A369W194</accession>
<comment type="caution">
    <text evidence="1">The sequence shown here is derived from an EMBL/GenBank/DDBJ whole genome shotgun (WGS) entry which is preliminary data.</text>
</comment>
<dbReference type="InterPro" id="IPR004195">
    <property type="entry name" value="Head_decoration_D"/>
</dbReference>
<dbReference type="Gene3D" id="2.40.300.10">
    <property type="entry name" value="Head decoration protein D"/>
    <property type="match status" value="1"/>
</dbReference>
<dbReference type="RefSeq" id="WP_114647048.1">
    <property type="nucleotide sequence ID" value="NZ_QQNH01000039.1"/>
</dbReference>
<reference evidence="2" key="1">
    <citation type="submission" date="2018-07" db="EMBL/GenBank/DDBJ databases">
        <authorList>
            <person name="Liu B.-T."/>
            <person name="Du Z."/>
        </authorList>
    </citation>
    <scope>NUCLEOTIDE SEQUENCE [LARGE SCALE GENOMIC DNA]</scope>
    <source>
        <strain evidence="2">XYN52</strain>
    </source>
</reference>
<organism evidence="1 2">
    <name type="scientific">Pelagibacterium lacus</name>
    <dbReference type="NCBI Taxonomy" id="2282655"/>
    <lineage>
        <taxon>Bacteria</taxon>
        <taxon>Pseudomonadati</taxon>
        <taxon>Pseudomonadota</taxon>
        <taxon>Alphaproteobacteria</taxon>
        <taxon>Hyphomicrobiales</taxon>
        <taxon>Devosiaceae</taxon>
        <taxon>Pelagibacterium</taxon>
    </lineage>
</organism>